<dbReference type="InterPro" id="IPR013766">
    <property type="entry name" value="Thioredoxin_domain"/>
</dbReference>
<dbReference type="GO" id="GO:0004601">
    <property type="term" value="F:peroxidase activity"/>
    <property type="evidence" value="ECO:0007669"/>
    <property type="project" value="UniProtKB-KW"/>
</dbReference>
<organism evidence="2 3">
    <name type="scientific">Teichococcus aestuarii</name>
    <dbReference type="NCBI Taxonomy" id="568898"/>
    <lineage>
        <taxon>Bacteria</taxon>
        <taxon>Pseudomonadati</taxon>
        <taxon>Pseudomonadota</taxon>
        <taxon>Alphaproteobacteria</taxon>
        <taxon>Acetobacterales</taxon>
        <taxon>Roseomonadaceae</taxon>
        <taxon>Roseomonas</taxon>
    </lineage>
</organism>
<keyword evidence="2" id="KW-0575">Peroxidase</keyword>
<sequence>MADTTQFIAGAAFPSMTWAQTDGGRLDPAGMRGWRLLVVYRGAHCPLCESYLGTLEGLLGEFRAAGIAVAAVSGNPKEKAEAKAAEQGWSFPVGYGMTVEEMRQLGLYVSTPRSPEETDRPFPEPAIFAIRPDGTVQIVDVSNAPFARPDLAALLKGLRFIQAKDYPVRGTA</sequence>
<accession>A0A2U1UY17</accession>
<comment type="caution">
    <text evidence="2">The sequence shown here is derived from an EMBL/GenBank/DDBJ whole genome shotgun (WGS) entry which is preliminary data.</text>
</comment>
<feature type="domain" description="Thioredoxin" evidence="1">
    <location>
        <begin position="7"/>
        <end position="163"/>
    </location>
</feature>
<dbReference type="AlphaFoldDB" id="A0A2U1UY17"/>
<dbReference type="PROSITE" id="PS51352">
    <property type="entry name" value="THIOREDOXIN_2"/>
    <property type="match status" value="1"/>
</dbReference>
<gene>
    <name evidence="2" type="ORF">CR165_22590</name>
</gene>
<dbReference type="RefSeq" id="WP_109519181.1">
    <property type="nucleotide sequence ID" value="NZ_PDOA01000032.1"/>
</dbReference>
<dbReference type="InterPro" id="IPR036249">
    <property type="entry name" value="Thioredoxin-like_sf"/>
</dbReference>
<dbReference type="SUPFAM" id="SSF52833">
    <property type="entry name" value="Thioredoxin-like"/>
    <property type="match status" value="1"/>
</dbReference>
<evidence type="ECO:0000313" key="2">
    <source>
        <dbReference type="EMBL" id="PWC26548.1"/>
    </source>
</evidence>
<reference evidence="3" key="1">
    <citation type="submission" date="2017-10" db="EMBL/GenBank/DDBJ databases">
        <authorList>
            <person name="Toshchakov S.V."/>
            <person name="Goeva M.A."/>
        </authorList>
    </citation>
    <scope>NUCLEOTIDE SEQUENCE [LARGE SCALE GENOMIC DNA]</scope>
    <source>
        <strain evidence="3">JR1/69-1-13</strain>
    </source>
</reference>
<evidence type="ECO:0000259" key="1">
    <source>
        <dbReference type="PROSITE" id="PS51352"/>
    </source>
</evidence>
<protein>
    <submittedName>
        <fullName evidence="2">Thioredoxin peroxidase</fullName>
    </submittedName>
</protein>
<dbReference type="Pfam" id="PF00578">
    <property type="entry name" value="AhpC-TSA"/>
    <property type="match status" value="1"/>
</dbReference>
<dbReference type="Proteomes" id="UP000245048">
    <property type="component" value="Unassembled WGS sequence"/>
</dbReference>
<keyword evidence="3" id="KW-1185">Reference proteome</keyword>
<dbReference type="Gene3D" id="3.40.30.10">
    <property type="entry name" value="Glutaredoxin"/>
    <property type="match status" value="1"/>
</dbReference>
<dbReference type="InterPro" id="IPR000866">
    <property type="entry name" value="AhpC/TSA"/>
</dbReference>
<name>A0A2U1UY17_9PROT</name>
<proteinExistence type="predicted"/>
<evidence type="ECO:0000313" key="3">
    <source>
        <dbReference type="Proteomes" id="UP000245048"/>
    </source>
</evidence>
<dbReference type="OrthoDB" id="9809746at2"/>
<keyword evidence="2" id="KW-0560">Oxidoreductase</keyword>
<dbReference type="EMBL" id="PDOA01000032">
    <property type="protein sequence ID" value="PWC26548.1"/>
    <property type="molecule type" value="Genomic_DNA"/>
</dbReference>